<sequence>MHYIGIAFADGIGGENQRSRYHKLFKRDVLATRNPDNAAFRDLGLSNSVHWMLNNLGGSRTTDTAHFRMFNRSYAINQDELADLLSFPHGDKFACQHPLESEWESNALEFWQQLMGKTTIDWECLKATAI</sequence>
<accession>A0A9D4WEE5</accession>
<comment type="caution">
    <text evidence="1">The sequence shown here is derived from an EMBL/GenBank/DDBJ whole genome shotgun (WGS) entry which is preliminary data.</text>
</comment>
<name>A0A9D4WEE5_PEA</name>
<proteinExistence type="predicted"/>
<protein>
    <submittedName>
        <fullName evidence="1">Uncharacterized protein</fullName>
    </submittedName>
</protein>
<evidence type="ECO:0000313" key="1">
    <source>
        <dbReference type="EMBL" id="KAI5400440.1"/>
    </source>
</evidence>
<gene>
    <name evidence="1" type="ORF">KIW84_065359</name>
</gene>
<dbReference type="Gramene" id="Psat06G0535900-T1">
    <property type="protein sequence ID" value="KAI5400440.1"/>
    <property type="gene ID" value="KIW84_065359"/>
</dbReference>
<reference evidence="1 2" key="1">
    <citation type="journal article" date="2022" name="Nat. Genet.">
        <title>Improved pea reference genome and pan-genome highlight genomic features and evolutionary characteristics.</title>
        <authorList>
            <person name="Yang T."/>
            <person name="Liu R."/>
            <person name="Luo Y."/>
            <person name="Hu S."/>
            <person name="Wang D."/>
            <person name="Wang C."/>
            <person name="Pandey M.K."/>
            <person name="Ge S."/>
            <person name="Xu Q."/>
            <person name="Li N."/>
            <person name="Li G."/>
            <person name="Huang Y."/>
            <person name="Saxena R.K."/>
            <person name="Ji Y."/>
            <person name="Li M."/>
            <person name="Yan X."/>
            <person name="He Y."/>
            <person name="Liu Y."/>
            <person name="Wang X."/>
            <person name="Xiang C."/>
            <person name="Varshney R.K."/>
            <person name="Ding H."/>
            <person name="Gao S."/>
            <person name="Zong X."/>
        </authorList>
    </citation>
    <scope>NUCLEOTIDE SEQUENCE [LARGE SCALE GENOMIC DNA]</scope>
    <source>
        <strain evidence="1 2">cv. Zhongwan 6</strain>
    </source>
</reference>
<organism evidence="1 2">
    <name type="scientific">Pisum sativum</name>
    <name type="common">Garden pea</name>
    <name type="synonym">Lathyrus oleraceus</name>
    <dbReference type="NCBI Taxonomy" id="3888"/>
    <lineage>
        <taxon>Eukaryota</taxon>
        <taxon>Viridiplantae</taxon>
        <taxon>Streptophyta</taxon>
        <taxon>Embryophyta</taxon>
        <taxon>Tracheophyta</taxon>
        <taxon>Spermatophyta</taxon>
        <taxon>Magnoliopsida</taxon>
        <taxon>eudicotyledons</taxon>
        <taxon>Gunneridae</taxon>
        <taxon>Pentapetalae</taxon>
        <taxon>rosids</taxon>
        <taxon>fabids</taxon>
        <taxon>Fabales</taxon>
        <taxon>Fabaceae</taxon>
        <taxon>Papilionoideae</taxon>
        <taxon>50 kb inversion clade</taxon>
        <taxon>NPAAA clade</taxon>
        <taxon>Hologalegina</taxon>
        <taxon>IRL clade</taxon>
        <taxon>Fabeae</taxon>
        <taxon>Lathyrus</taxon>
    </lineage>
</organism>
<dbReference type="Proteomes" id="UP001058974">
    <property type="component" value="Chromosome 6"/>
</dbReference>
<keyword evidence="2" id="KW-1185">Reference proteome</keyword>
<evidence type="ECO:0000313" key="2">
    <source>
        <dbReference type="Proteomes" id="UP001058974"/>
    </source>
</evidence>
<dbReference type="AlphaFoldDB" id="A0A9D4WEE5"/>
<dbReference type="EMBL" id="JAMSHJ010000006">
    <property type="protein sequence ID" value="KAI5400440.1"/>
    <property type="molecule type" value="Genomic_DNA"/>
</dbReference>